<gene>
    <name evidence="3" type="ORF">LX64_02860</name>
</gene>
<evidence type="ECO:0000313" key="4">
    <source>
        <dbReference type="Proteomes" id="UP000249547"/>
    </source>
</evidence>
<feature type="signal peptide" evidence="1">
    <location>
        <begin position="1"/>
        <end position="20"/>
    </location>
</feature>
<keyword evidence="4" id="KW-1185">Reference proteome</keyword>
<feature type="domain" description="Putative beta-lactamase-inhibitor-like PepSY-like" evidence="2">
    <location>
        <begin position="78"/>
        <end position="153"/>
    </location>
</feature>
<evidence type="ECO:0000313" key="3">
    <source>
        <dbReference type="EMBL" id="RAJ03983.1"/>
    </source>
</evidence>
<dbReference type="InterPro" id="IPR021533">
    <property type="entry name" value="PepSY-like"/>
</dbReference>
<comment type="caution">
    <text evidence="3">The sequence shown here is derived from an EMBL/GenBank/DDBJ whole genome shotgun (WGS) entry which is preliminary data.</text>
</comment>
<name>A0A327QKW8_9BACT</name>
<sequence>MKKLSFIICVAIFTSVSAFSQQKKSSKKAKVVAKAKVEAPANVKDAFQQNFTGTSDVIWVKTSSGNWIGTFKQEDVKTAAEYDAEGKWIATRSEYTAENLPGTISATIKNKFPSSVVNNGVKIERADVAAYYKVNIDDNGTTKALLINENGTITQ</sequence>
<organism evidence="3 4">
    <name type="scientific">Chitinophaga skermanii</name>
    <dbReference type="NCBI Taxonomy" id="331697"/>
    <lineage>
        <taxon>Bacteria</taxon>
        <taxon>Pseudomonadati</taxon>
        <taxon>Bacteroidota</taxon>
        <taxon>Chitinophagia</taxon>
        <taxon>Chitinophagales</taxon>
        <taxon>Chitinophagaceae</taxon>
        <taxon>Chitinophaga</taxon>
    </lineage>
</organism>
<dbReference type="SUPFAM" id="SSF160574">
    <property type="entry name" value="BT0923-like"/>
    <property type="match status" value="1"/>
</dbReference>
<evidence type="ECO:0000256" key="1">
    <source>
        <dbReference type="SAM" id="SignalP"/>
    </source>
</evidence>
<dbReference type="RefSeq" id="WP_111598304.1">
    <property type="nucleotide sequence ID" value="NZ_QLLL01000005.1"/>
</dbReference>
<feature type="chain" id="PRO_5016371505" evidence="1">
    <location>
        <begin position="21"/>
        <end position="155"/>
    </location>
</feature>
<dbReference type="AlphaFoldDB" id="A0A327QKW8"/>
<dbReference type="OrthoDB" id="1430967at2"/>
<evidence type="ECO:0000259" key="2">
    <source>
        <dbReference type="Pfam" id="PF11396"/>
    </source>
</evidence>
<accession>A0A327QKW8</accession>
<keyword evidence="1" id="KW-0732">Signal</keyword>
<proteinExistence type="predicted"/>
<dbReference type="Pfam" id="PF11396">
    <property type="entry name" value="PepSY_like"/>
    <property type="match status" value="1"/>
</dbReference>
<dbReference type="Gene3D" id="3.10.450.360">
    <property type="match status" value="1"/>
</dbReference>
<dbReference type="Proteomes" id="UP000249547">
    <property type="component" value="Unassembled WGS sequence"/>
</dbReference>
<reference evidence="3 4" key="1">
    <citation type="submission" date="2018-06" db="EMBL/GenBank/DDBJ databases">
        <title>Genomic Encyclopedia of Archaeal and Bacterial Type Strains, Phase II (KMG-II): from individual species to whole genera.</title>
        <authorList>
            <person name="Goeker M."/>
        </authorList>
    </citation>
    <scope>NUCLEOTIDE SEQUENCE [LARGE SCALE GENOMIC DNA]</scope>
    <source>
        <strain evidence="3 4">DSM 23857</strain>
    </source>
</reference>
<dbReference type="EMBL" id="QLLL01000005">
    <property type="protein sequence ID" value="RAJ03983.1"/>
    <property type="molecule type" value="Genomic_DNA"/>
</dbReference>
<protein>
    <submittedName>
        <fullName evidence="3">Putative PepSY-like beta-lactamase-inhibitor</fullName>
    </submittedName>
</protein>